<dbReference type="OrthoDB" id="8190514at2759"/>
<dbReference type="InterPro" id="IPR038606">
    <property type="entry name" value="To_sf"/>
</dbReference>
<keyword evidence="2" id="KW-1185">Reference proteome</keyword>
<reference evidence="1" key="1">
    <citation type="submission" date="2021-12" db="EMBL/GenBank/DDBJ databases">
        <authorList>
            <person name="King R."/>
        </authorList>
    </citation>
    <scope>NUCLEOTIDE SEQUENCE</scope>
</reference>
<organism evidence="1 2">
    <name type="scientific">Brassicogethes aeneus</name>
    <name type="common">Rape pollen beetle</name>
    <name type="synonym">Meligethes aeneus</name>
    <dbReference type="NCBI Taxonomy" id="1431903"/>
    <lineage>
        <taxon>Eukaryota</taxon>
        <taxon>Metazoa</taxon>
        <taxon>Ecdysozoa</taxon>
        <taxon>Arthropoda</taxon>
        <taxon>Hexapoda</taxon>
        <taxon>Insecta</taxon>
        <taxon>Pterygota</taxon>
        <taxon>Neoptera</taxon>
        <taxon>Endopterygota</taxon>
        <taxon>Coleoptera</taxon>
        <taxon>Polyphaga</taxon>
        <taxon>Cucujiformia</taxon>
        <taxon>Nitidulidae</taxon>
        <taxon>Meligethinae</taxon>
        <taxon>Brassicogethes</taxon>
    </lineage>
</organism>
<evidence type="ECO:0000313" key="2">
    <source>
        <dbReference type="Proteomes" id="UP001154078"/>
    </source>
</evidence>
<dbReference type="GO" id="GO:0005615">
    <property type="term" value="C:extracellular space"/>
    <property type="evidence" value="ECO:0007669"/>
    <property type="project" value="TreeGrafter"/>
</dbReference>
<evidence type="ECO:0000313" key="1">
    <source>
        <dbReference type="EMBL" id="CAH0553005.1"/>
    </source>
</evidence>
<dbReference type="AlphaFoldDB" id="A0A9P0FEP5"/>
<dbReference type="PANTHER" id="PTHR11008:SF32">
    <property type="entry name" value="CIRCADIAN CLOCK-CONTROLLED PROTEIN DAYWAKE-RELATED"/>
    <property type="match status" value="1"/>
</dbReference>
<name>A0A9P0FEP5_BRAAE</name>
<dbReference type="Gene3D" id="3.15.10.30">
    <property type="entry name" value="Haemolymph juvenile hormone binding protein"/>
    <property type="match status" value="1"/>
</dbReference>
<dbReference type="PANTHER" id="PTHR11008">
    <property type="entry name" value="PROTEIN TAKEOUT-LIKE PROTEIN"/>
    <property type="match status" value="1"/>
</dbReference>
<dbReference type="InterPro" id="IPR010562">
    <property type="entry name" value="Haemolymph_juvenile_hormone-bd"/>
</dbReference>
<sequence length="275" mass="31158">MEDVFYCQYATLIFNIIKSSKPDYLWSLLEKRNYCHNVNLRNANLYSIPYHKTSKFEKCFEYLAASIANKHMHLFKPDLTVNTFKRKKALGIPNLNPVELPLVQLKGQALSLDLINLKVFGLDKGEITKVEFNTENKSGLVTLQIKNAQLISDYVLTGKILVLALDGRGKSNITASSSVFEWSFNYDFKEKNGEQYLKIIKDETTFKLESCSFEFGDLFKNDPVLTKSTNDILTQEWKSVIEDLGSGIGATVGSVFNLCTTGIFSRIPFNQLTNS</sequence>
<proteinExistence type="predicted"/>
<gene>
    <name evidence="1" type="ORF">MELIAE_LOCUS5114</name>
</gene>
<accession>A0A9P0FEP5</accession>
<dbReference type="SMART" id="SM00700">
    <property type="entry name" value="JHBP"/>
    <property type="match status" value="1"/>
</dbReference>
<protein>
    <submittedName>
        <fullName evidence="1">Uncharacterized protein</fullName>
    </submittedName>
</protein>
<dbReference type="Proteomes" id="UP001154078">
    <property type="component" value="Chromosome 3"/>
</dbReference>
<dbReference type="EMBL" id="OV121134">
    <property type="protein sequence ID" value="CAH0553005.1"/>
    <property type="molecule type" value="Genomic_DNA"/>
</dbReference>
<dbReference type="Pfam" id="PF06585">
    <property type="entry name" value="JHBP"/>
    <property type="match status" value="1"/>
</dbReference>